<dbReference type="InterPro" id="IPR015220">
    <property type="entry name" value="Glucodextranase_N"/>
</dbReference>
<evidence type="ECO:0000259" key="2">
    <source>
        <dbReference type="Pfam" id="PF09137"/>
    </source>
</evidence>
<dbReference type="SUPFAM" id="SSF74650">
    <property type="entry name" value="Galactose mutarotase-like"/>
    <property type="match status" value="1"/>
</dbReference>
<dbReference type="InterPro" id="IPR012341">
    <property type="entry name" value="6hp_glycosidase-like_sf"/>
</dbReference>
<dbReference type="GO" id="GO:0016757">
    <property type="term" value="F:glycosyltransferase activity"/>
    <property type="evidence" value="ECO:0007669"/>
    <property type="project" value="UniProtKB-ARBA"/>
</dbReference>
<dbReference type="Proteomes" id="UP000252707">
    <property type="component" value="Unassembled WGS sequence"/>
</dbReference>
<name>A0A369CD04_9GAMM</name>
<gene>
    <name evidence="3" type="ORF">DFQ59_102259</name>
</gene>
<keyword evidence="4" id="KW-1185">Reference proteome</keyword>
<dbReference type="Pfam" id="PF00723">
    <property type="entry name" value="Glyco_hydro_15"/>
    <property type="match status" value="2"/>
</dbReference>
<sequence>MEAPGKPGLTPTWTDSRKQLVGCSLGASRLWFTVAGGIVTEVYHPRIDIPQVRDLGFIVADGRGFWVEVKRLPAPDLSLARPGVPALQVMHRHPRFALTLRVVPDADRDVLLLEVTLEGDGDLRPYVLLAPHLGGTGLGNRAAAGRHRGRNVLWAEQGPFGLALAAVAAGQSDGCGPGSAGYVGVSDGWQDFRRNGRMAWHYRCAGPGNVALLAPLERRSTVALGIATSREAAATLAFSALARPFATAWQRQVRDWSQRLAAHGGVPAAGDPALPEALENCLAASALVLRCHQDRIYPGAMVASLSIPWGESRDDRGGYHLVWPRDLVECAGALLALGAAGEARDVLCYLIASQYADGHWSQNQWLGGKPYWDGVQLDEAAFPVLLAAALEEQDARDGIEVATMVRRALGFIIRHGPASEQDRWEEDSGVSPFTLAVCIAALVAGAGFLDQEERDTALAVADFWNTRLESWTAVQGTGLARRYDVAGYYVRVAPAEVVQERGALDRRLPIRNRAHDPGLPASEQVGLEFLQLVRFGLRLPGEPLVRDSVRIADALLRADTPRGPAWHRYNGDGYGEHPDGRPFDGAGRGRAWPLLTGERGHYALAAGEDPLPYLLAMAAMAGPFGLLPEQVWDAAPPADAEHPAGRPTGAAMPLAWAHAELVKLQASRRLGRPFDRPAPVWRRYGGRPPAPTLAVWTPWAPIRTLWRGERLCVCLPEAGVVHWGRNGWREVRDVATVPAGFGLHRALLTDAGLGSGETVELTWRGELTGWSGQEVVIGVREPGQ</sequence>
<dbReference type="Gene3D" id="1.50.10.10">
    <property type="match status" value="1"/>
</dbReference>
<dbReference type="Pfam" id="PF09137">
    <property type="entry name" value="Glucodextran_N"/>
    <property type="match status" value="1"/>
</dbReference>
<dbReference type="GO" id="GO:0005975">
    <property type="term" value="P:carbohydrate metabolic process"/>
    <property type="evidence" value="ECO:0007669"/>
    <property type="project" value="InterPro"/>
</dbReference>
<comment type="caution">
    <text evidence="3">The sequence shown here is derived from an EMBL/GenBank/DDBJ whole genome shotgun (WGS) entry which is preliminary data.</text>
</comment>
<feature type="domain" description="GH15-like" evidence="1">
    <location>
        <begin position="367"/>
        <end position="664"/>
    </location>
</feature>
<dbReference type="InterPro" id="IPR008928">
    <property type="entry name" value="6-hairpin_glycosidase_sf"/>
</dbReference>
<proteinExistence type="predicted"/>
<organism evidence="3 4">
    <name type="scientific">Thioalbus denitrificans</name>
    <dbReference type="NCBI Taxonomy" id="547122"/>
    <lineage>
        <taxon>Bacteria</taxon>
        <taxon>Pseudomonadati</taxon>
        <taxon>Pseudomonadota</taxon>
        <taxon>Gammaproteobacteria</taxon>
        <taxon>Chromatiales</taxon>
        <taxon>Ectothiorhodospiraceae</taxon>
        <taxon>Thioalbus</taxon>
    </lineage>
</organism>
<dbReference type="GO" id="GO:0030246">
    <property type="term" value="F:carbohydrate binding"/>
    <property type="evidence" value="ECO:0007669"/>
    <property type="project" value="InterPro"/>
</dbReference>
<dbReference type="SUPFAM" id="SSF48208">
    <property type="entry name" value="Six-hairpin glycosidases"/>
    <property type="match status" value="1"/>
</dbReference>
<dbReference type="EMBL" id="QPJY01000002">
    <property type="protein sequence ID" value="RCX31912.1"/>
    <property type="molecule type" value="Genomic_DNA"/>
</dbReference>
<feature type="domain" description="GH15-like" evidence="1">
    <location>
        <begin position="282"/>
        <end position="345"/>
    </location>
</feature>
<evidence type="ECO:0000259" key="1">
    <source>
        <dbReference type="Pfam" id="PF00723"/>
    </source>
</evidence>
<accession>A0A369CD04</accession>
<dbReference type="PANTHER" id="PTHR31616:SF0">
    <property type="entry name" value="GLUCAN 1,4-ALPHA-GLUCOSIDASE"/>
    <property type="match status" value="1"/>
</dbReference>
<evidence type="ECO:0000313" key="3">
    <source>
        <dbReference type="EMBL" id="RCX31912.1"/>
    </source>
</evidence>
<reference evidence="3 4" key="1">
    <citation type="submission" date="2018-07" db="EMBL/GenBank/DDBJ databases">
        <title>Genomic Encyclopedia of Type Strains, Phase IV (KMG-IV): sequencing the most valuable type-strain genomes for metagenomic binning, comparative biology and taxonomic classification.</title>
        <authorList>
            <person name="Goeker M."/>
        </authorList>
    </citation>
    <scope>NUCLEOTIDE SEQUENCE [LARGE SCALE GENOMIC DNA]</scope>
    <source>
        <strain evidence="3 4">DSM 26407</strain>
    </source>
</reference>
<dbReference type="InterPro" id="IPR011013">
    <property type="entry name" value="Gal_mutarotase_sf_dom"/>
</dbReference>
<dbReference type="InterPro" id="IPR011613">
    <property type="entry name" value="GH15-like"/>
</dbReference>
<dbReference type="PANTHER" id="PTHR31616">
    <property type="entry name" value="TREHALASE"/>
    <property type="match status" value="1"/>
</dbReference>
<dbReference type="GO" id="GO:0004553">
    <property type="term" value="F:hydrolase activity, hydrolyzing O-glycosyl compounds"/>
    <property type="evidence" value="ECO:0007669"/>
    <property type="project" value="TreeGrafter"/>
</dbReference>
<dbReference type="AlphaFoldDB" id="A0A369CD04"/>
<dbReference type="InterPro" id="IPR014718">
    <property type="entry name" value="GH-type_carb-bd"/>
</dbReference>
<dbReference type="CDD" id="cd07430">
    <property type="entry name" value="GH15_N"/>
    <property type="match status" value="1"/>
</dbReference>
<dbReference type="Gene3D" id="2.70.98.10">
    <property type="match status" value="1"/>
</dbReference>
<feature type="domain" description="Glucodextranase N-terminal" evidence="2">
    <location>
        <begin position="3"/>
        <end position="258"/>
    </location>
</feature>
<protein>
    <submittedName>
        <fullName evidence="3">Glucoamylase</fullName>
    </submittedName>
</protein>
<evidence type="ECO:0000313" key="4">
    <source>
        <dbReference type="Proteomes" id="UP000252707"/>
    </source>
</evidence>